<protein>
    <submittedName>
        <fullName evidence="15">CSON007673 protein</fullName>
    </submittedName>
</protein>
<dbReference type="Gene3D" id="3.30.160.60">
    <property type="entry name" value="Classic Zinc Finger"/>
    <property type="match status" value="7"/>
</dbReference>
<dbReference type="EMBL" id="UFQS01000289">
    <property type="protein sequence ID" value="SSX02466.1"/>
    <property type="molecule type" value="Genomic_DNA"/>
</dbReference>
<evidence type="ECO:0000256" key="8">
    <source>
        <dbReference type="ARBA" id="ARBA00023125"/>
    </source>
</evidence>
<evidence type="ECO:0000256" key="4">
    <source>
        <dbReference type="ARBA" id="ARBA00022737"/>
    </source>
</evidence>
<keyword evidence="8" id="KW-0238">DNA-binding</keyword>
<dbReference type="PROSITE" id="PS00028">
    <property type="entry name" value="ZINC_FINGER_C2H2_1"/>
    <property type="match status" value="8"/>
</dbReference>
<evidence type="ECO:0000313" key="15">
    <source>
        <dbReference type="EMBL" id="SSX22840.1"/>
    </source>
</evidence>
<name>A0A336LYG1_CULSO</name>
<feature type="domain" description="C2H2-type" evidence="13">
    <location>
        <begin position="289"/>
        <end position="317"/>
    </location>
</feature>
<evidence type="ECO:0000256" key="2">
    <source>
        <dbReference type="ARBA" id="ARBA00004123"/>
    </source>
</evidence>
<dbReference type="FunFam" id="3.30.160.60:FF:000557">
    <property type="entry name" value="zinc finger and SCAN domain-containing protein 29"/>
    <property type="match status" value="1"/>
</dbReference>
<keyword evidence="7" id="KW-0805">Transcription regulation</keyword>
<evidence type="ECO:0000256" key="7">
    <source>
        <dbReference type="ARBA" id="ARBA00023015"/>
    </source>
</evidence>
<dbReference type="InterPro" id="IPR013087">
    <property type="entry name" value="Znf_C2H2_type"/>
</dbReference>
<accession>A0A336LYG1</accession>
<keyword evidence="3" id="KW-0479">Metal-binding</keyword>
<feature type="region of interest" description="Disordered" evidence="12">
    <location>
        <begin position="210"/>
        <end position="241"/>
    </location>
</feature>
<keyword evidence="4" id="KW-0677">Repeat</keyword>
<comment type="subcellular location">
    <subcellularLocation>
        <location evidence="2">Nucleus</location>
    </subcellularLocation>
</comment>
<dbReference type="GO" id="GO:0000978">
    <property type="term" value="F:RNA polymerase II cis-regulatory region sequence-specific DNA binding"/>
    <property type="evidence" value="ECO:0007669"/>
    <property type="project" value="TreeGrafter"/>
</dbReference>
<feature type="domain" description="C2H2-type" evidence="13">
    <location>
        <begin position="366"/>
        <end position="393"/>
    </location>
</feature>
<evidence type="ECO:0000256" key="6">
    <source>
        <dbReference type="ARBA" id="ARBA00022833"/>
    </source>
</evidence>
<evidence type="ECO:0000256" key="12">
    <source>
        <dbReference type="SAM" id="MobiDB-lite"/>
    </source>
</evidence>
<keyword evidence="6" id="KW-0862">Zinc</keyword>
<proteinExistence type="predicted"/>
<gene>
    <name evidence="15" type="primary">CSON007673</name>
</gene>
<dbReference type="VEuPathDB" id="VectorBase:CSON007673"/>
<dbReference type="GO" id="GO:0001227">
    <property type="term" value="F:DNA-binding transcription repressor activity, RNA polymerase II-specific"/>
    <property type="evidence" value="ECO:0007669"/>
    <property type="project" value="TreeGrafter"/>
</dbReference>
<sequence>METNVVEAEMCCQTCLVPSMKLSSYSSFVSSTEGSNHIITSSNGLGLSSSPSTSHSSTSYTTNNNETINNNETNNHMNQKGSNCLVSLFTVLDDFDGYTLGDLLRICCDVEIKMSDRLKYLCGECTTTLLIMYKFRVKAQEAQRILAIHDLDAPSKGLDNVLSNETPTSFLSDMTEDASAVLNETDEFSLQALQLLQQCGSLCDALESQNEESRGTENSPPPSSAATTTFESVSSMNNSAENSGEDEIINYVLPIIRPKNCIDHSGEQQPTIRLKRKCRRSVKETPINYKCKQCGAGFFILKNLVSHLTQVHGIQEKYKCRICDEELRNVDAYLEHQNKHVGDVIREKPVTVDDQDGKRAEAKKVFKCDHCPKSFMSKSSLQAHVRVHTGERPYQCSKCEKHFKTVGALELHERRHAGIKPYVCTYCGKSFVESSNLKVHVRSHTNEKPHICIHCGRGFSRVFLLQIHTRTHTGEKPYQCNVCNKAFSQRGDLKSHKKIHTNDRPFVCELCGKRFIKNSSLNQHKRNHKSCLGKMVLPDTTDHFINSLSTTNITLPVFESVYQQRQ</sequence>
<evidence type="ECO:0000256" key="1">
    <source>
        <dbReference type="ARBA" id="ARBA00003767"/>
    </source>
</evidence>
<dbReference type="InterPro" id="IPR036236">
    <property type="entry name" value="Znf_C2H2_sf"/>
</dbReference>
<evidence type="ECO:0000256" key="5">
    <source>
        <dbReference type="ARBA" id="ARBA00022771"/>
    </source>
</evidence>
<keyword evidence="5 11" id="KW-0863">Zinc-finger</keyword>
<feature type="domain" description="C2H2-type" evidence="13">
    <location>
        <begin position="394"/>
        <end position="421"/>
    </location>
</feature>
<feature type="domain" description="C2H2-type" evidence="13">
    <location>
        <begin position="422"/>
        <end position="449"/>
    </location>
</feature>
<keyword evidence="9" id="KW-0804">Transcription</keyword>
<keyword evidence="10" id="KW-0539">Nucleus</keyword>
<dbReference type="PANTHER" id="PTHR24399">
    <property type="entry name" value="ZINC FINGER AND BTB DOMAIN-CONTAINING"/>
    <property type="match status" value="1"/>
</dbReference>
<evidence type="ECO:0000313" key="14">
    <source>
        <dbReference type="EMBL" id="SSX02466.1"/>
    </source>
</evidence>
<reference evidence="14" key="1">
    <citation type="submission" date="2018-04" db="EMBL/GenBank/DDBJ databases">
        <authorList>
            <person name="Go L.Y."/>
            <person name="Mitchell J.A."/>
        </authorList>
    </citation>
    <scope>NUCLEOTIDE SEQUENCE</scope>
    <source>
        <tissue evidence="14">Whole organism</tissue>
    </source>
</reference>
<organism evidence="15">
    <name type="scientific">Culicoides sonorensis</name>
    <name type="common">Biting midge</name>
    <dbReference type="NCBI Taxonomy" id="179676"/>
    <lineage>
        <taxon>Eukaryota</taxon>
        <taxon>Metazoa</taxon>
        <taxon>Ecdysozoa</taxon>
        <taxon>Arthropoda</taxon>
        <taxon>Hexapoda</taxon>
        <taxon>Insecta</taxon>
        <taxon>Pterygota</taxon>
        <taxon>Neoptera</taxon>
        <taxon>Endopterygota</taxon>
        <taxon>Diptera</taxon>
        <taxon>Nematocera</taxon>
        <taxon>Chironomoidea</taxon>
        <taxon>Ceratopogonidae</taxon>
        <taxon>Ceratopogoninae</taxon>
        <taxon>Culicoides</taxon>
        <taxon>Monoculicoides</taxon>
    </lineage>
</organism>
<feature type="region of interest" description="Disordered" evidence="12">
    <location>
        <begin position="44"/>
        <end position="64"/>
    </location>
</feature>
<evidence type="ECO:0000256" key="9">
    <source>
        <dbReference type="ARBA" id="ARBA00023163"/>
    </source>
</evidence>
<dbReference type="OMA" id="HQNKHVG"/>
<comment type="function">
    <text evidence="1">May be involved in transcriptional regulation.</text>
</comment>
<dbReference type="SMART" id="SM00355">
    <property type="entry name" value="ZnF_C2H2"/>
    <property type="match status" value="8"/>
</dbReference>
<dbReference type="AlphaFoldDB" id="A0A336LYG1"/>
<dbReference type="Pfam" id="PF00096">
    <property type="entry name" value="zf-C2H2"/>
    <property type="match status" value="5"/>
</dbReference>
<dbReference type="FunFam" id="3.30.160.60:FF:001465">
    <property type="entry name" value="Zinc finger protein 560"/>
    <property type="match status" value="1"/>
</dbReference>
<dbReference type="GO" id="GO:0005654">
    <property type="term" value="C:nucleoplasm"/>
    <property type="evidence" value="ECO:0007669"/>
    <property type="project" value="TreeGrafter"/>
</dbReference>
<dbReference type="GO" id="GO:0008270">
    <property type="term" value="F:zinc ion binding"/>
    <property type="evidence" value="ECO:0007669"/>
    <property type="project" value="UniProtKB-KW"/>
</dbReference>
<evidence type="ECO:0000259" key="13">
    <source>
        <dbReference type="PROSITE" id="PS50157"/>
    </source>
</evidence>
<feature type="domain" description="C2H2-type" evidence="13">
    <location>
        <begin position="450"/>
        <end position="477"/>
    </location>
</feature>
<feature type="domain" description="C2H2-type" evidence="13">
    <location>
        <begin position="506"/>
        <end position="528"/>
    </location>
</feature>
<dbReference type="PANTHER" id="PTHR24399:SF70">
    <property type="entry name" value="C2H2-TYPE DOMAIN-CONTAINING PROTEIN"/>
    <property type="match status" value="1"/>
</dbReference>
<dbReference type="FunFam" id="3.30.160.60:FF:000110">
    <property type="entry name" value="Zinc finger protein-like"/>
    <property type="match status" value="1"/>
</dbReference>
<evidence type="ECO:0000256" key="3">
    <source>
        <dbReference type="ARBA" id="ARBA00022723"/>
    </source>
</evidence>
<evidence type="ECO:0000256" key="11">
    <source>
        <dbReference type="PROSITE-ProRule" id="PRU00042"/>
    </source>
</evidence>
<dbReference type="FunFam" id="3.30.160.60:FF:000097">
    <property type="entry name" value="Zinc finger protein"/>
    <property type="match status" value="1"/>
</dbReference>
<dbReference type="Pfam" id="PF13912">
    <property type="entry name" value="zf-C2H2_6"/>
    <property type="match status" value="1"/>
</dbReference>
<reference evidence="15" key="2">
    <citation type="submission" date="2018-07" db="EMBL/GenBank/DDBJ databases">
        <authorList>
            <person name="Quirk P.G."/>
            <person name="Krulwich T.A."/>
        </authorList>
    </citation>
    <scope>NUCLEOTIDE SEQUENCE</scope>
</reference>
<dbReference type="PROSITE" id="PS50157">
    <property type="entry name" value="ZINC_FINGER_C2H2_2"/>
    <property type="match status" value="8"/>
</dbReference>
<dbReference type="SUPFAM" id="SSF57667">
    <property type="entry name" value="beta-beta-alpha zinc fingers"/>
    <property type="match status" value="4"/>
</dbReference>
<dbReference type="InterPro" id="IPR012934">
    <property type="entry name" value="Znf_AD"/>
</dbReference>
<dbReference type="FunFam" id="3.30.160.60:FF:002343">
    <property type="entry name" value="Zinc finger protein 33A"/>
    <property type="match status" value="2"/>
</dbReference>
<feature type="compositionally biased region" description="Polar residues" evidence="12">
    <location>
        <begin position="224"/>
        <end position="241"/>
    </location>
</feature>
<dbReference type="SMART" id="SM00868">
    <property type="entry name" value="zf-AD"/>
    <property type="match status" value="1"/>
</dbReference>
<feature type="domain" description="C2H2-type" evidence="13">
    <location>
        <begin position="478"/>
        <end position="505"/>
    </location>
</feature>
<dbReference type="EMBL" id="UFQT01000289">
    <property type="protein sequence ID" value="SSX22840.1"/>
    <property type="molecule type" value="Genomic_DNA"/>
</dbReference>
<feature type="domain" description="C2H2-type" evidence="13">
    <location>
        <begin position="318"/>
        <end position="345"/>
    </location>
</feature>
<evidence type="ECO:0000256" key="10">
    <source>
        <dbReference type="ARBA" id="ARBA00023242"/>
    </source>
</evidence>